<proteinExistence type="inferred from homology"/>
<dbReference type="PANTHER" id="PTHR46268">
    <property type="entry name" value="STRESS RESPONSE PROTEIN NHAX"/>
    <property type="match status" value="1"/>
</dbReference>
<organism evidence="3 4">
    <name type="scientific">Cupriavidus pinatubonensis</name>
    <dbReference type="NCBI Taxonomy" id="248026"/>
    <lineage>
        <taxon>Bacteria</taxon>
        <taxon>Pseudomonadati</taxon>
        <taxon>Pseudomonadota</taxon>
        <taxon>Betaproteobacteria</taxon>
        <taxon>Burkholderiales</taxon>
        <taxon>Burkholderiaceae</taxon>
        <taxon>Cupriavidus</taxon>
    </lineage>
</organism>
<reference evidence="3 4" key="1">
    <citation type="submission" date="2021-08" db="EMBL/GenBank/DDBJ databases">
        <authorList>
            <person name="Peeters C."/>
        </authorList>
    </citation>
    <scope>NUCLEOTIDE SEQUENCE [LARGE SCALE GENOMIC DNA]</scope>
    <source>
        <strain evidence="3 4">LMG 23994</strain>
    </source>
</reference>
<dbReference type="PANTHER" id="PTHR46268:SF15">
    <property type="entry name" value="UNIVERSAL STRESS PROTEIN HP_0031"/>
    <property type="match status" value="1"/>
</dbReference>
<dbReference type="Proteomes" id="UP000701702">
    <property type="component" value="Unassembled WGS sequence"/>
</dbReference>
<dbReference type="SUPFAM" id="SSF52402">
    <property type="entry name" value="Adenine nucleotide alpha hydrolases-like"/>
    <property type="match status" value="2"/>
</dbReference>
<dbReference type="InterPro" id="IPR006016">
    <property type="entry name" value="UspA"/>
</dbReference>
<sequence>MEYATILVHLDASRRTHQRLHIAVRLAQDFHATLIGLFAMGHADPSSLRYLVDGDRYLDSYREWHKHIGEVARHAFFGATDELLIPTEWHAPEGAAADSVVAQAHTADLLVLGQHNPADKDAFAGHHFVESVVLQCGRPVLVVPYAGVFPHPGKNILVAWNGSREAARAIHDALPFLRRAQTVDVVAWKQLDMALNPWLSPPRYAIEWLARHQVQATLHDLTAADGDDIGQMLLSFAADQGSDLIVTGAYGHGRMRELVLGGVTRTLLESMTVPVLLSH</sequence>
<accession>A0ABN7ZRS8</accession>
<feature type="domain" description="UspA" evidence="2">
    <location>
        <begin position="3"/>
        <end position="144"/>
    </location>
</feature>
<dbReference type="PRINTS" id="PR01438">
    <property type="entry name" value="UNVRSLSTRESS"/>
</dbReference>
<evidence type="ECO:0000256" key="1">
    <source>
        <dbReference type="ARBA" id="ARBA00008791"/>
    </source>
</evidence>
<evidence type="ECO:0000313" key="3">
    <source>
        <dbReference type="EMBL" id="CAG9186757.1"/>
    </source>
</evidence>
<comment type="similarity">
    <text evidence="1">Belongs to the universal stress protein A family.</text>
</comment>
<evidence type="ECO:0000313" key="4">
    <source>
        <dbReference type="Proteomes" id="UP000701702"/>
    </source>
</evidence>
<dbReference type="CDD" id="cd00293">
    <property type="entry name" value="USP-like"/>
    <property type="match status" value="2"/>
</dbReference>
<protein>
    <recommendedName>
        <fullName evidence="2">UspA domain-containing protein</fullName>
    </recommendedName>
</protein>
<name>A0ABN7ZRS8_9BURK</name>
<keyword evidence="4" id="KW-1185">Reference proteome</keyword>
<dbReference type="Pfam" id="PF00582">
    <property type="entry name" value="Usp"/>
    <property type="match status" value="2"/>
</dbReference>
<dbReference type="InterPro" id="IPR006015">
    <property type="entry name" value="Universal_stress_UspA"/>
</dbReference>
<dbReference type="RefSeq" id="WP_224009876.1">
    <property type="nucleotide sequence ID" value="NZ_CAJZAF010000053.1"/>
</dbReference>
<evidence type="ECO:0000259" key="2">
    <source>
        <dbReference type="Pfam" id="PF00582"/>
    </source>
</evidence>
<dbReference type="Gene3D" id="3.40.50.12370">
    <property type="match status" value="1"/>
</dbReference>
<dbReference type="EMBL" id="CAJZAF010000053">
    <property type="protein sequence ID" value="CAG9186757.1"/>
    <property type="molecule type" value="Genomic_DNA"/>
</dbReference>
<feature type="domain" description="UspA" evidence="2">
    <location>
        <begin position="154"/>
        <end position="277"/>
    </location>
</feature>
<gene>
    <name evidence="3" type="ORF">LMG23994_06376</name>
</gene>
<comment type="caution">
    <text evidence="3">The sequence shown here is derived from an EMBL/GenBank/DDBJ whole genome shotgun (WGS) entry which is preliminary data.</text>
</comment>